<dbReference type="EMBL" id="BAAATD010000006">
    <property type="protein sequence ID" value="GAA2607825.1"/>
    <property type="molecule type" value="Genomic_DNA"/>
</dbReference>
<keyword evidence="2" id="KW-1133">Transmembrane helix</keyword>
<evidence type="ECO:0000313" key="3">
    <source>
        <dbReference type="EMBL" id="GAA2607825.1"/>
    </source>
</evidence>
<dbReference type="Proteomes" id="UP001501509">
    <property type="component" value="Unassembled WGS sequence"/>
</dbReference>
<accession>A0ABP6CEE6</accession>
<feature type="compositionally biased region" description="Low complexity" evidence="1">
    <location>
        <begin position="105"/>
        <end position="114"/>
    </location>
</feature>
<reference evidence="4" key="1">
    <citation type="journal article" date="2019" name="Int. J. Syst. Evol. Microbiol.">
        <title>The Global Catalogue of Microorganisms (GCM) 10K type strain sequencing project: providing services to taxonomists for standard genome sequencing and annotation.</title>
        <authorList>
            <consortium name="The Broad Institute Genomics Platform"/>
            <consortium name="The Broad Institute Genome Sequencing Center for Infectious Disease"/>
            <person name="Wu L."/>
            <person name="Ma J."/>
        </authorList>
    </citation>
    <scope>NUCLEOTIDE SEQUENCE [LARGE SCALE GENOMIC DNA]</scope>
    <source>
        <strain evidence="4">JCM 6833</strain>
    </source>
</reference>
<gene>
    <name evidence="3" type="ORF">GCM10010411_47570</name>
</gene>
<evidence type="ECO:0000313" key="4">
    <source>
        <dbReference type="Proteomes" id="UP001501509"/>
    </source>
</evidence>
<proteinExistence type="predicted"/>
<keyword evidence="2" id="KW-0812">Transmembrane</keyword>
<dbReference type="RefSeq" id="WP_344544182.1">
    <property type="nucleotide sequence ID" value="NZ_BAAATD010000006.1"/>
</dbReference>
<sequence>MPSPAPPPPPGPEGAESWTDLTARLRALYEWCGTPKYRTLTGRVTGLSPAAISNLIGRNPLMRPPETASMRFVEACLRYRGHQDLDTEVARWQARWNVLAERQANAAENAASEQTQPSQQASDLTIPSFDQSEQGPRRTTAVHPVGLAAVAALVAMAAVAVVVVLTNGDKEPDKKPGPATETGAAPVSNSNAAATEPCRPINELHTDIRHKETWKHVFQCSNKPASPLYEHPRADVHVGVMETRRSWFACWVRGERHAGGNDIWYYTQGDRMTAKTELEGWGFMPASHVLAPEHPDPAVTRECSFN</sequence>
<evidence type="ECO:0000256" key="2">
    <source>
        <dbReference type="SAM" id="Phobius"/>
    </source>
</evidence>
<name>A0ABP6CEE6_9ACTN</name>
<feature type="transmembrane region" description="Helical" evidence="2">
    <location>
        <begin position="145"/>
        <end position="165"/>
    </location>
</feature>
<comment type="caution">
    <text evidence="3">The sequence shown here is derived from an EMBL/GenBank/DDBJ whole genome shotgun (WGS) entry which is preliminary data.</text>
</comment>
<keyword evidence="2" id="KW-0472">Membrane</keyword>
<feature type="region of interest" description="Disordered" evidence="1">
    <location>
        <begin position="168"/>
        <end position="196"/>
    </location>
</feature>
<protein>
    <recommendedName>
        <fullName evidence="5">XRE family transcriptional regulator</fullName>
    </recommendedName>
</protein>
<evidence type="ECO:0000256" key="1">
    <source>
        <dbReference type="SAM" id="MobiDB-lite"/>
    </source>
</evidence>
<feature type="region of interest" description="Disordered" evidence="1">
    <location>
        <begin position="105"/>
        <end position="140"/>
    </location>
</feature>
<feature type="compositionally biased region" description="Polar residues" evidence="1">
    <location>
        <begin position="115"/>
        <end position="134"/>
    </location>
</feature>
<keyword evidence="4" id="KW-1185">Reference proteome</keyword>
<organism evidence="3 4">
    <name type="scientific">Actinomadura fulvescens</name>
    <dbReference type="NCBI Taxonomy" id="46160"/>
    <lineage>
        <taxon>Bacteria</taxon>
        <taxon>Bacillati</taxon>
        <taxon>Actinomycetota</taxon>
        <taxon>Actinomycetes</taxon>
        <taxon>Streptosporangiales</taxon>
        <taxon>Thermomonosporaceae</taxon>
        <taxon>Actinomadura</taxon>
    </lineage>
</organism>
<evidence type="ECO:0008006" key="5">
    <source>
        <dbReference type="Google" id="ProtNLM"/>
    </source>
</evidence>